<reference evidence="4 5" key="1">
    <citation type="submission" date="2016-10" db="EMBL/GenBank/DDBJ databases">
        <authorList>
            <person name="de Groot N.N."/>
        </authorList>
    </citation>
    <scope>NUCLEOTIDE SEQUENCE [LARGE SCALE GENOMIC DNA]</scope>
    <source>
        <strain evidence="4 5">DSM 44993</strain>
    </source>
</reference>
<dbReference type="FunFam" id="3.40.50.720:FF:000336">
    <property type="entry name" value="Aldehyde reductase"/>
    <property type="match status" value="1"/>
</dbReference>
<proteinExistence type="inferred from homology"/>
<dbReference type="Proteomes" id="UP000198582">
    <property type="component" value="Unassembled WGS sequence"/>
</dbReference>
<evidence type="ECO:0000259" key="3">
    <source>
        <dbReference type="SMART" id="SM00822"/>
    </source>
</evidence>
<dbReference type="OrthoDB" id="9778052at2"/>
<comment type="similarity">
    <text evidence="2">Belongs to the NAD(P)-dependent epimerase/dehydratase family. Dihydroflavonol-4-reductase subfamily.</text>
</comment>
<dbReference type="RefSeq" id="WP_091611314.1">
    <property type="nucleotide sequence ID" value="NZ_FOEF01000001.1"/>
</dbReference>
<name>A0A1H8QDD8_9PSEU</name>
<dbReference type="InterPro" id="IPR050425">
    <property type="entry name" value="NAD(P)_dehydrat-like"/>
</dbReference>
<dbReference type="STRING" id="394193.SAMN04489732_101309"/>
<keyword evidence="1" id="KW-0560">Oxidoreductase</keyword>
<keyword evidence="5" id="KW-1185">Reference proteome</keyword>
<dbReference type="Pfam" id="PF01370">
    <property type="entry name" value="Epimerase"/>
    <property type="match status" value="1"/>
</dbReference>
<sequence>MPQRVLVTGGTGFVAGHVIQELLDHGYRVRATVRTAAAALPAPVETARADLGSDEGWAEAVAGCDYVLHVASPFPAALPDDEQELIRPAVEGTLRVLRAAAAGGTVKRVVLTSSCAAVVAGHDRRDLAARVYTEADWSVVDASPPYQKSKTLAERAAWDFVAELPAAQRFELVAVNPGLVLGPLGRASAGTSVDVVRRLLARDVPGSARMAMAIVDVRDLAAAHRLAMETPSAAGNRYILAGEDMWMRDAARVLAAEFAGRGFRVPTGVMPNWVLWLAARFDRSLRLALYFLDRRERVSAAKAQRELGWVMRPARETLVDTGNSLIERGIVTPRGARAVPSAEPAGGR</sequence>
<dbReference type="InterPro" id="IPR001509">
    <property type="entry name" value="Epimerase_deHydtase"/>
</dbReference>
<evidence type="ECO:0000256" key="1">
    <source>
        <dbReference type="ARBA" id="ARBA00023002"/>
    </source>
</evidence>
<dbReference type="Gene3D" id="3.40.50.720">
    <property type="entry name" value="NAD(P)-binding Rossmann-like Domain"/>
    <property type="match status" value="1"/>
</dbReference>
<gene>
    <name evidence="4" type="ORF">SAMN04489732_101309</name>
</gene>
<dbReference type="AlphaFoldDB" id="A0A1H8QDD8"/>
<dbReference type="PANTHER" id="PTHR10366:SF564">
    <property type="entry name" value="STEROL-4-ALPHA-CARBOXYLATE 3-DEHYDROGENASE, DECARBOXYLATING"/>
    <property type="match status" value="1"/>
</dbReference>
<dbReference type="EMBL" id="FOEF01000001">
    <property type="protein sequence ID" value="SEO52232.1"/>
    <property type="molecule type" value="Genomic_DNA"/>
</dbReference>
<dbReference type="PANTHER" id="PTHR10366">
    <property type="entry name" value="NAD DEPENDENT EPIMERASE/DEHYDRATASE"/>
    <property type="match status" value="1"/>
</dbReference>
<dbReference type="InterPro" id="IPR036291">
    <property type="entry name" value="NAD(P)-bd_dom_sf"/>
</dbReference>
<dbReference type="GO" id="GO:0016616">
    <property type="term" value="F:oxidoreductase activity, acting on the CH-OH group of donors, NAD or NADP as acceptor"/>
    <property type="evidence" value="ECO:0007669"/>
    <property type="project" value="TreeGrafter"/>
</dbReference>
<dbReference type="SUPFAM" id="SSF51735">
    <property type="entry name" value="NAD(P)-binding Rossmann-fold domains"/>
    <property type="match status" value="1"/>
</dbReference>
<dbReference type="InterPro" id="IPR057326">
    <property type="entry name" value="KR_dom"/>
</dbReference>
<dbReference type="SMART" id="SM00822">
    <property type="entry name" value="PKS_KR"/>
    <property type="match status" value="1"/>
</dbReference>
<evidence type="ECO:0000313" key="5">
    <source>
        <dbReference type="Proteomes" id="UP000198582"/>
    </source>
</evidence>
<evidence type="ECO:0000313" key="4">
    <source>
        <dbReference type="EMBL" id="SEO52232.1"/>
    </source>
</evidence>
<organism evidence="4 5">
    <name type="scientific">Amycolatopsis saalfeldensis</name>
    <dbReference type="NCBI Taxonomy" id="394193"/>
    <lineage>
        <taxon>Bacteria</taxon>
        <taxon>Bacillati</taxon>
        <taxon>Actinomycetota</taxon>
        <taxon>Actinomycetes</taxon>
        <taxon>Pseudonocardiales</taxon>
        <taxon>Pseudonocardiaceae</taxon>
        <taxon>Amycolatopsis</taxon>
    </lineage>
</organism>
<accession>A0A1H8QDD8</accession>
<protein>
    <submittedName>
        <fullName evidence="4">Nucleoside-diphosphate-sugar epimerase</fullName>
    </submittedName>
</protein>
<evidence type="ECO:0000256" key="2">
    <source>
        <dbReference type="ARBA" id="ARBA00023445"/>
    </source>
</evidence>
<feature type="domain" description="Ketoreductase" evidence="3">
    <location>
        <begin position="3"/>
        <end position="148"/>
    </location>
</feature>